<dbReference type="HAMAP" id="MF_00384">
    <property type="entry name" value="Homoser_kinase"/>
    <property type="match status" value="1"/>
</dbReference>
<comment type="function">
    <text evidence="7">Catalyzes the ATP-dependent phosphorylation of L-homoserine to L-homoserine phosphate.</text>
</comment>
<dbReference type="Gene3D" id="3.30.70.890">
    <property type="entry name" value="GHMP kinase, C-terminal domain"/>
    <property type="match status" value="1"/>
</dbReference>
<dbReference type="InterPro" id="IPR006204">
    <property type="entry name" value="GHMP_kinase_N_dom"/>
</dbReference>
<evidence type="ECO:0000256" key="5">
    <source>
        <dbReference type="ARBA" id="ARBA00022777"/>
    </source>
</evidence>
<dbReference type="Proteomes" id="UP000287609">
    <property type="component" value="Unassembled WGS sequence"/>
</dbReference>
<evidence type="ECO:0000256" key="6">
    <source>
        <dbReference type="ARBA" id="ARBA00022840"/>
    </source>
</evidence>
<name>A0A430FRL1_9BIFI</name>
<keyword evidence="3 7" id="KW-0791">Threonine biosynthesis</keyword>
<evidence type="ECO:0000313" key="11">
    <source>
        <dbReference type="EMBL" id="RSX55508.1"/>
    </source>
</evidence>
<dbReference type="PRINTS" id="PR00958">
    <property type="entry name" value="HOMSERKINASE"/>
</dbReference>
<dbReference type="Gene3D" id="3.30.230.10">
    <property type="match status" value="1"/>
</dbReference>
<protein>
    <recommendedName>
        <fullName evidence="7 8">Homoserine kinase</fullName>
        <shortName evidence="7">HK</shortName>
        <shortName evidence="7">HSK</shortName>
        <ecNumber evidence="7 8">2.7.1.39</ecNumber>
    </recommendedName>
</protein>
<dbReference type="AlphaFoldDB" id="A0A430FRL1"/>
<comment type="similarity">
    <text evidence="7">Belongs to the GHMP kinase family. Homoserine kinase subfamily.</text>
</comment>
<dbReference type="EMBL" id="QXGM01000001">
    <property type="protein sequence ID" value="RSX55508.1"/>
    <property type="molecule type" value="Genomic_DNA"/>
</dbReference>
<dbReference type="InterPro" id="IPR014721">
    <property type="entry name" value="Ribsml_uS5_D2-typ_fold_subgr"/>
</dbReference>
<feature type="domain" description="GHMP kinase C-terminal" evidence="10">
    <location>
        <begin position="254"/>
        <end position="297"/>
    </location>
</feature>
<dbReference type="InterPro" id="IPR020568">
    <property type="entry name" value="Ribosomal_Su5_D2-typ_SF"/>
</dbReference>
<evidence type="ECO:0000259" key="10">
    <source>
        <dbReference type="Pfam" id="PF08544"/>
    </source>
</evidence>
<dbReference type="PANTHER" id="PTHR20861:SF1">
    <property type="entry name" value="HOMOSERINE KINASE"/>
    <property type="match status" value="1"/>
</dbReference>
<dbReference type="NCBIfam" id="TIGR00191">
    <property type="entry name" value="thrB"/>
    <property type="match status" value="1"/>
</dbReference>
<keyword evidence="2 7" id="KW-0808">Transferase</keyword>
<dbReference type="Pfam" id="PF08544">
    <property type="entry name" value="GHMP_kinases_C"/>
    <property type="match status" value="1"/>
</dbReference>
<keyword evidence="6 7" id="KW-0067">ATP-binding</keyword>
<keyword evidence="7" id="KW-0963">Cytoplasm</keyword>
<dbReference type="InterPro" id="IPR013750">
    <property type="entry name" value="GHMP_kinase_C_dom"/>
</dbReference>
<accession>A0A430FRL1</accession>
<comment type="catalytic activity">
    <reaction evidence="7">
        <text>L-homoserine + ATP = O-phospho-L-homoserine + ADP + H(+)</text>
        <dbReference type="Rhea" id="RHEA:13985"/>
        <dbReference type="ChEBI" id="CHEBI:15378"/>
        <dbReference type="ChEBI" id="CHEBI:30616"/>
        <dbReference type="ChEBI" id="CHEBI:57476"/>
        <dbReference type="ChEBI" id="CHEBI:57590"/>
        <dbReference type="ChEBI" id="CHEBI:456216"/>
        <dbReference type="EC" id="2.7.1.39"/>
    </reaction>
</comment>
<sequence length="375" mass="39439">MTPVQRVCVQVPATSANLGSGFDTLGLALDYFDEVEFSLIDAAAPYDAQPSVIVDIEGEGEQTLPRDESHLVVRAFRQACERFGLGTFAIHVRCTNRIPQARGMGSSAEAIVAGVSAAAAFAGYVDVATGELTNRDLIFAVAAELEGHPDNVAPAVYGSMTASWKREASESVVGVAAERLGAGFRTVNYAVKQTMLASVFIPDFELSTSAARSVLPDQVPFGDAIANISHASLMPAVMATSSATITNALLFDATEDNLHQPYRLGLMPPSAELIYALREAGYAACVSGAGPCVLVLHDCAYLLEQGSARGAETAQDATTVINKTAENQAELKRVFAQAAANIDAAAAPQLDSGKWRVLHLPVNRTGVRVTAEPIA</sequence>
<proteinExistence type="inferred from homology"/>
<dbReference type="Pfam" id="PF00288">
    <property type="entry name" value="GHMP_kinases_N"/>
    <property type="match status" value="1"/>
</dbReference>
<dbReference type="UniPathway" id="UPA00050">
    <property type="reaction ID" value="UER00064"/>
</dbReference>
<evidence type="ECO:0000256" key="1">
    <source>
        <dbReference type="ARBA" id="ARBA00022605"/>
    </source>
</evidence>
<organism evidence="11 12">
    <name type="scientific">Bifidobacterium dolichotidis</name>
    <dbReference type="NCBI Taxonomy" id="2306976"/>
    <lineage>
        <taxon>Bacteria</taxon>
        <taxon>Bacillati</taxon>
        <taxon>Actinomycetota</taxon>
        <taxon>Actinomycetes</taxon>
        <taxon>Bifidobacteriales</taxon>
        <taxon>Bifidobacteriaceae</taxon>
        <taxon>Bifidobacterium</taxon>
    </lineage>
</organism>
<dbReference type="EC" id="2.7.1.39" evidence="7 8"/>
<dbReference type="GO" id="GO:0004413">
    <property type="term" value="F:homoserine kinase activity"/>
    <property type="evidence" value="ECO:0007669"/>
    <property type="project" value="UniProtKB-UniRule"/>
</dbReference>
<dbReference type="SUPFAM" id="SSF55060">
    <property type="entry name" value="GHMP Kinase, C-terminal domain"/>
    <property type="match status" value="1"/>
</dbReference>
<evidence type="ECO:0000256" key="2">
    <source>
        <dbReference type="ARBA" id="ARBA00022679"/>
    </source>
</evidence>
<evidence type="ECO:0000313" key="12">
    <source>
        <dbReference type="Proteomes" id="UP000287609"/>
    </source>
</evidence>
<evidence type="ECO:0000259" key="9">
    <source>
        <dbReference type="Pfam" id="PF00288"/>
    </source>
</evidence>
<dbReference type="InterPro" id="IPR036554">
    <property type="entry name" value="GHMP_kinase_C_sf"/>
</dbReference>
<evidence type="ECO:0000256" key="8">
    <source>
        <dbReference type="NCBIfam" id="TIGR00191"/>
    </source>
</evidence>
<dbReference type="OrthoDB" id="9769912at2"/>
<comment type="subcellular location">
    <subcellularLocation>
        <location evidence="7">Cytoplasm</location>
    </subcellularLocation>
</comment>
<gene>
    <name evidence="7" type="primary">thrB</name>
    <name evidence="11" type="ORF">D2E26_0071</name>
</gene>
<comment type="caution">
    <text evidence="11">The sequence shown here is derived from an EMBL/GenBank/DDBJ whole genome shotgun (WGS) entry which is preliminary data.</text>
</comment>
<evidence type="ECO:0000256" key="4">
    <source>
        <dbReference type="ARBA" id="ARBA00022741"/>
    </source>
</evidence>
<feature type="domain" description="GHMP kinase N-terminal" evidence="9">
    <location>
        <begin position="71"/>
        <end position="158"/>
    </location>
</feature>
<evidence type="ECO:0000256" key="7">
    <source>
        <dbReference type="HAMAP-Rule" id="MF_00384"/>
    </source>
</evidence>
<dbReference type="GO" id="GO:0005737">
    <property type="term" value="C:cytoplasm"/>
    <property type="evidence" value="ECO:0007669"/>
    <property type="project" value="UniProtKB-SubCell"/>
</dbReference>
<dbReference type="SUPFAM" id="SSF54211">
    <property type="entry name" value="Ribosomal protein S5 domain 2-like"/>
    <property type="match status" value="1"/>
</dbReference>
<evidence type="ECO:0000256" key="3">
    <source>
        <dbReference type="ARBA" id="ARBA00022697"/>
    </source>
</evidence>
<keyword evidence="5 7" id="KW-0418">Kinase</keyword>
<dbReference type="RefSeq" id="WP_125962740.1">
    <property type="nucleotide sequence ID" value="NZ_QXGM01000001.1"/>
</dbReference>
<dbReference type="PANTHER" id="PTHR20861">
    <property type="entry name" value="HOMOSERINE/4-DIPHOSPHOCYTIDYL-2-C-METHYL-D-ERYTHRITOL KINASE"/>
    <property type="match status" value="1"/>
</dbReference>
<keyword evidence="4 7" id="KW-0547">Nucleotide-binding</keyword>
<dbReference type="GO" id="GO:0009088">
    <property type="term" value="P:threonine biosynthetic process"/>
    <property type="evidence" value="ECO:0007669"/>
    <property type="project" value="UniProtKB-UniRule"/>
</dbReference>
<comment type="pathway">
    <text evidence="7">Amino-acid biosynthesis; L-threonine biosynthesis; L-threonine from L-aspartate: step 4/5.</text>
</comment>
<dbReference type="GO" id="GO:0005524">
    <property type="term" value="F:ATP binding"/>
    <property type="evidence" value="ECO:0007669"/>
    <property type="project" value="UniProtKB-UniRule"/>
</dbReference>
<keyword evidence="12" id="KW-1185">Reference proteome</keyword>
<comment type="caution">
    <text evidence="7">Lacks conserved residue(s) required for the propagation of feature annotation.</text>
</comment>
<reference evidence="11 12" key="1">
    <citation type="submission" date="2018-09" db="EMBL/GenBank/DDBJ databases">
        <title>Characterization of the phylogenetic diversity of five novel species belonging to the genus Bifidobacterium.</title>
        <authorList>
            <person name="Lugli G.A."/>
            <person name="Duranti S."/>
            <person name="Milani C."/>
        </authorList>
    </citation>
    <scope>NUCLEOTIDE SEQUENCE [LARGE SCALE GENOMIC DNA]</scope>
    <source>
        <strain evidence="11 12">2036B</strain>
    </source>
</reference>
<keyword evidence="1 7" id="KW-0028">Amino-acid biosynthesis</keyword>
<dbReference type="InterPro" id="IPR000870">
    <property type="entry name" value="Homoserine_kinase"/>
</dbReference>